<dbReference type="EMBL" id="OIVN01001546">
    <property type="protein sequence ID" value="SPC95163.1"/>
    <property type="molecule type" value="Genomic_DNA"/>
</dbReference>
<dbReference type="AlphaFoldDB" id="A0A2N9G6M7"/>
<dbReference type="PANTHER" id="PTHR36773">
    <property type="entry name" value="EXPRESSED PROTEIN"/>
    <property type="match status" value="1"/>
</dbReference>
<name>A0A2N9G6M7_FAGSY</name>
<dbReference type="GO" id="GO:0009536">
    <property type="term" value="C:plastid"/>
    <property type="evidence" value="ECO:0007669"/>
    <property type="project" value="TreeGrafter"/>
</dbReference>
<sequence>METPLPPQNLDEYSAASTIITFDRPVPLLRGPIRAEGPSSGPYVLAFRDPQAWASALKACESQILDQCTTGARIGCAITASNKCKPPWWRSLIGPKQNDLKAREQCEEREMEACFITAKEKCVEFAKDKCATPFRDARIAVTETTHVNPKVARKLISRASVPDRCTWINLIGLDLTDCESGATNYYSASELLGSNTNFGSDRFRGMFG</sequence>
<dbReference type="PANTHER" id="PTHR36773:SF1">
    <property type="entry name" value="EXPRESSED PROTEIN"/>
    <property type="match status" value="1"/>
</dbReference>
<reference evidence="1" key="1">
    <citation type="submission" date="2018-02" db="EMBL/GenBank/DDBJ databases">
        <authorList>
            <person name="Cohen D.B."/>
            <person name="Kent A.D."/>
        </authorList>
    </citation>
    <scope>NUCLEOTIDE SEQUENCE</scope>
</reference>
<gene>
    <name evidence="1" type="ORF">FSB_LOCUS23045</name>
</gene>
<evidence type="ECO:0000313" key="1">
    <source>
        <dbReference type="EMBL" id="SPC95163.1"/>
    </source>
</evidence>
<protein>
    <submittedName>
        <fullName evidence="1">Uncharacterized protein</fullName>
    </submittedName>
</protein>
<organism evidence="1">
    <name type="scientific">Fagus sylvatica</name>
    <name type="common">Beechnut</name>
    <dbReference type="NCBI Taxonomy" id="28930"/>
    <lineage>
        <taxon>Eukaryota</taxon>
        <taxon>Viridiplantae</taxon>
        <taxon>Streptophyta</taxon>
        <taxon>Embryophyta</taxon>
        <taxon>Tracheophyta</taxon>
        <taxon>Spermatophyta</taxon>
        <taxon>Magnoliopsida</taxon>
        <taxon>eudicotyledons</taxon>
        <taxon>Gunneridae</taxon>
        <taxon>Pentapetalae</taxon>
        <taxon>rosids</taxon>
        <taxon>fabids</taxon>
        <taxon>Fagales</taxon>
        <taxon>Fagaceae</taxon>
        <taxon>Fagus</taxon>
    </lineage>
</organism>
<accession>A0A2N9G6M7</accession>
<proteinExistence type="predicted"/>